<reference evidence="2" key="2">
    <citation type="submission" date="2022-01" db="EMBL/GenBank/DDBJ databases">
        <authorList>
            <person name="Yamashiro T."/>
            <person name="Shiraishi A."/>
            <person name="Satake H."/>
            <person name="Nakayama K."/>
        </authorList>
    </citation>
    <scope>NUCLEOTIDE SEQUENCE</scope>
</reference>
<feature type="compositionally biased region" description="Polar residues" evidence="1">
    <location>
        <begin position="206"/>
        <end position="219"/>
    </location>
</feature>
<feature type="region of interest" description="Disordered" evidence="1">
    <location>
        <begin position="499"/>
        <end position="521"/>
    </location>
</feature>
<keyword evidence="3" id="KW-1185">Reference proteome</keyword>
<evidence type="ECO:0000313" key="2">
    <source>
        <dbReference type="EMBL" id="GJT25763.1"/>
    </source>
</evidence>
<feature type="region of interest" description="Disordered" evidence="1">
    <location>
        <begin position="200"/>
        <end position="230"/>
    </location>
</feature>
<name>A0ABQ5CGG6_9ASTR</name>
<proteinExistence type="predicted"/>
<dbReference type="Proteomes" id="UP001151760">
    <property type="component" value="Unassembled WGS sequence"/>
</dbReference>
<dbReference type="EMBL" id="BQNB010014237">
    <property type="protein sequence ID" value="GJT25763.1"/>
    <property type="molecule type" value="Genomic_DNA"/>
</dbReference>
<protein>
    <submittedName>
        <fullName evidence="2">Uncharacterized protein</fullName>
    </submittedName>
</protein>
<gene>
    <name evidence="2" type="ORF">Tco_0895700</name>
</gene>
<accession>A0ABQ5CGG6</accession>
<dbReference type="PANTHER" id="PTHR12609">
    <property type="entry name" value="MICROTUBULE ASSOCIATED PROTEIN XMAP215"/>
    <property type="match status" value="1"/>
</dbReference>
<organism evidence="2 3">
    <name type="scientific">Tanacetum coccineum</name>
    <dbReference type="NCBI Taxonomy" id="301880"/>
    <lineage>
        <taxon>Eukaryota</taxon>
        <taxon>Viridiplantae</taxon>
        <taxon>Streptophyta</taxon>
        <taxon>Embryophyta</taxon>
        <taxon>Tracheophyta</taxon>
        <taxon>Spermatophyta</taxon>
        <taxon>Magnoliopsida</taxon>
        <taxon>eudicotyledons</taxon>
        <taxon>Gunneridae</taxon>
        <taxon>Pentapetalae</taxon>
        <taxon>asterids</taxon>
        <taxon>campanulids</taxon>
        <taxon>Asterales</taxon>
        <taxon>Asteraceae</taxon>
        <taxon>Asteroideae</taxon>
        <taxon>Anthemideae</taxon>
        <taxon>Anthemidinae</taxon>
        <taxon>Tanacetum</taxon>
    </lineage>
</organism>
<sequence length="521" mass="57961">MGIIPNYLSKYGPEYYMVGCSNMVCLRRGFQPDILMDRGLGTNGLLGLLTSSLTIDLGLSLWHFGLNVYLVLQRLGVSVQLILFAWWYFGSAVMSLSNGVSVTPFASDMVDEPRRNAGRTFKVAHQNLLTTRTMDDEDAPGLKALLTFKLHDEDAAEGFFGDIVRVCGPQMVLKNVRDIHGLALAIVLERLNSHGAFPEVHDKTRATGTGPTVKTTSKITKSDGYGSKPESRAVSSCVCQEFEATSKDPEGYSVDDLIKEFRSCLSAKVSKTFDISLMGASSKSCEYVLDTLMQVFEDKWFAHAVKERTLDNLITEILIWLLDERVPRMHDGSQLLKVLNVLMLKILDNAERTSSFVVLISLLIPLDPSRWPSPPSNESFATRNRKFSNLVVKCLIKLTKDLQSTIDEVDLDHILQIIHVYLQELGIDEIRRRVGARANDLHMLKTLLYELCKLRGTAIKGHLSMVPIDMEPQPIILAYIDLNLQTLAAARMLTPTGPTGQTHWGDSMANNPMPAAHSTYA</sequence>
<dbReference type="InterPro" id="IPR045110">
    <property type="entry name" value="XMAP215"/>
</dbReference>
<evidence type="ECO:0000256" key="1">
    <source>
        <dbReference type="SAM" id="MobiDB-lite"/>
    </source>
</evidence>
<evidence type="ECO:0000313" key="3">
    <source>
        <dbReference type="Proteomes" id="UP001151760"/>
    </source>
</evidence>
<reference evidence="2" key="1">
    <citation type="journal article" date="2022" name="Int. J. Mol. Sci.">
        <title>Draft Genome of Tanacetum Coccineum: Genomic Comparison of Closely Related Tanacetum-Family Plants.</title>
        <authorList>
            <person name="Yamashiro T."/>
            <person name="Shiraishi A."/>
            <person name="Nakayama K."/>
            <person name="Satake H."/>
        </authorList>
    </citation>
    <scope>NUCLEOTIDE SEQUENCE</scope>
</reference>
<comment type="caution">
    <text evidence="2">The sequence shown here is derived from an EMBL/GenBank/DDBJ whole genome shotgun (WGS) entry which is preliminary data.</text>
</comment>
<feature type="compositionally biased region" description="Polar residues" evidence="1">
    <location>
        <begin position="499"/>
        <end position="510"/>
    </location>
</feature>